<dbReference type="SUPFAM" id="SSF57610">
    <property type="entry name" value="Thyroglobulin type-1 domain"/>
    <property type="match status" value="1"/>
</dbReference>
<organism evidence="5 6">
    <name type="scientific">Octopus sinensis</name>
    <name type="common">East Asian common octopus</name>
    <dbReference type="NCBI Taxonomy" id="2607531"/>
    <lineage>
        <taxon>Eukaryota</taxon>
        <taxon>Metazoa</taxon>
        <taxon>Spiralia</taxon>
        <taxon>Lophotrochozoa</taxon>
        <taxon>Mollusca</taxon>
        <taxon>Cephalopoda</taxon>
        <taxon>Coleoidea</taxon>
        <taxon>Octopodiformes</taxon>
        <taxon>Octopoda</taxon>
        <taxon>Incirrata</taxon>
        <taxon>Octopodidae</taxon>
        <taxon>Octopus</taxon>
    </lineage>
</organism>
<dbReference type="AlphaFoldDB" id="A0A6P7T7T6"/>
<gene>
    <name evidence="6 7" type="primary">LOC115220918</name>
</gene>
<dbReference type="Gene3D" id="4.10.800.10">
    <property type="entry name" value="Thyroglobulin type-1"/>
    <property type="match status" value="1"/>
</dbReference>
<name>A0A6P7T7T6_9MOLL</name>
<protein>
    <submittedName>
        <fullName evidence="6 7">Uncharacterized protein LOC115220918</fullName>
    </submittedName>
</protein>
<evidence type="ECO:0000256" key="3">
    <source>
        <dbReference type="SAM" id="SignalP"/>
    </source>
</evidence>
<reference evidence="6 7" key="1">
    <citation type="submission" date="2025-08" db="UniProtKB">
        <authorList>
            <consortium name="RefSeq"/>
        </authorList>
    </citation>
    <scope>IDENTIFICATION</scope>
</reference>
<keyword evidence="5" id="KW-1185">Reference proteome</keyword>
<evidence type="ECO:0000256" key="1">
    <source>
        <dbReference type="ARBA" id="ARBA00023157"/>
    </source>
</evidence>
<dbReference type="RefSeq" id="XP_029646978.1">
    <property type="nucleotide sequence ID" value="XM_029791118.2"/>
</dbReference>
<feature type="domain" description="Thyroglobulin type-1" evidence="4">
    <location>
        <begin position="139"/>
        <end position="203"/>
    </location>
</feature>
<evidence type="ECO:0000259" key="4">
    <source>
        <dbReference type="PROSITE" id="PS51162"/>
    </source>
</evidence>
<evidence type="ECO:0000313" key="6">
    <source>
        <dbReference type="RefSeq" id="XP_029646978.1"/>
    </source>
</evidence>
<dbReference type="InterPro" id="IPR000716">
    <property type="entry name" value="Thyroglobulin_1"/>
</dbReference>
<keyword evidence="1 2" id="KW-1015">Disulfide bond</keyword>
<evidence type="ECO:0000313" key="7">
    <source>
        <dbReference type="RefSeq" id="XP_036366194.1"/>
    </source>
</evidence>
<dbReference type="PROSITE" id="PS51162">
    <property type="entry name" value="THYROGLOBULIN_1_2"/>
    <property type="match status" value="1"/>
</dbReference>
<sequence>MKNTLFTIVFTALLTSAAGFVYNCSNEDCSSCPSVENCERTIKCGCCKICVELIKEGETCISPAKIVLQTHMECDSGLLCNPFTEKCTEDHSFLEQLQEKKPSHNGSVICHNNMCYCSFEGEILTGYLPLPYSHLTAKSCNCALQKAKFMKTKLIGKMYMCTKTGSFENLQCTGSVCHCVDDSGKQLNNSEPFPVTEIDGSQC</sequence>
<comment type="caution">
    <text evidence="2">Lacks conserved residue(s) required for the propagation of feature annotation.</text>
</comment>
<keyword evidence="3" id="KW-0732">Signal</keyword>
<dbReference type="KEGG" id="osn:115220918"/>
<dbReference type="InterPro" id="IPR036857">
    <property type="entry name" value="Thyroglobulin_1_sf"/>
</dbReference>
<evidence type="ECO:0000313" key="5">
    <source>
        <dbReference type="Proteomes" id="UP000515154"/>
    </source>
</evidence>
<evidence type="ECO:0000256" key="2">
    <source>
        <dbReference type="PROSITE-ProRule" id="PRU00500"/>
    </source>
</evidence>
<proteinExistence type="predicted"/>
<dbReference type="RefSeq" id="XP_036366194.1">
    <property type="nucleotide sequence ID" value="XM_036510301.1"/>
</dbReference>
<feature type="disulfide bond" evidence="2">
    <location>
        <begin position="142"/>
        <end position="161"/>
    </location>
</feature>
<dbReference type="Proteomes" id="UP000515154">
    <property type="component" value="Linkage group LG17"/>
</dbReference>
<accession>A0A6P7T7T6</accession>
<dbReference type="Pfam" id="PF00086">
    <property type="entry name" value="Thyroglobulin_1"/>
    <property type="match status" value="1"/>
</dbReference>
<feature type="signal peptide" evidence="3">
    <location>
        <begin position="1"/>
        <end position="19"/>
    </location>
</feature>
<feature type="chain" id="PRO_5045019757" evidence="3">
    <location>
        <begin position="20"/>
        <end position="203"/>
    </location>
</feature>